<gene>
    <name evidence="2" type="ORF">V1478_018360</name>
</gene>
<protein>
    <submittedName>
        <fullName evidence="2">Uncharacterized protein</fullName>
    </submittedName>
</protein>
<evidence type="ECO:0000313" key="2">
    <source>
        <dbReference type="EMBL" id="KAL2712125.1"/>
    </source>
</evidence>
<evidence type="ECO:0000256" key="1">
    <source>
        <dbReference type="SAM" id="MobiDB-lite"/>
    </source>
</evidence>
<proteinExistence type="predicted"/>
<dbReference type="Proteomes" id="UP001607302">
    <property type="component" value="Unassembled WGS sequence"/>
</dbReference>
<dbReference type="EMBL" id="JAUDFV010000167">
    <property type="protein sequence ID" value="KAL2712125.1"/>
    <property type="molecule type" value="Genomic_DNA"/>
</dbReference>
<sequence length="123" mass="13452">MKENIREREDDYVGTVSRYCAVSVLSIIGKKGKNRVRDGGGGGGGGGGEKRHRRIERVGGGGRVSEKRDCYVVQILPRPTPPTPPHLAIFSLFVPGRLVAASGRFKLSKLVLRCIDIYTETRT</sequence>
<organism evidence="2 3">
    <name type="scientific">Vespula squamosa</name>
    <name type="common">Southern yellow jacket</name>
    <name type="synonym">Wasp</name>
    <dbReference type="NCBI Taxonomy" id="30214"/>
    <lineage>
        <taxon>Eukaryota</taxon>
        <taxon>Metazoa</taxon>
        <taxon>Ecdysozoa</taxon>
        <taxon>Arthropoda</taxon>
        <taxon>Hexapoda</taxon>
        <taxon>Insecta</taxon>
        <taxon>Pterygota</taxon>
        <taxon>Neoptera</taxon>
        <taxon>Endopterygota</taxon>
        <taxon>Hymenoptera</taxon>
        <taxon>Apocrita</taxon>
        <taxon>Aculeata</taxon>
        <taxon>Vespoidea</taxon>
        <taxon>Vespidae</taxon>
        <taxon>Vespinae</taxon>
        <taxon>Vespula</taxon>
    </lineage>
</organism>
<comment type="caution">
    <text evidence="2">The sequence shown here is derived from an EMBL/GenBank/DDBJ whole genome shotgun (WGS) entry which is preliminary data.</text>
</comment>
<dbReference type="AlphaFoldDB" id="A0ABD1ZUT8"/>
<name>A0ABD1ZUT8_VESSQ</name>
<keyword evidence="3" id="KW-1185">Reference proteome</keyword>
<feature type="region of interest" description="Disordered" evidence="1">
    <location>
        <begin position="32"/>
        <end position="62"/>
    </location>
</feature>
<reference evidence="2 3" key="1">
    <citation type="journal article" date="2024" name="Ann. Entomol. Soc. Am.">
        <title>Genomic analyses of the southern and eastern yellowjacket wasps (Hymenoptera: Vespidae) reveal evolutionary signatures of social life.</title>
        <authorList>
            <person name="Catto M.A."/>
            <person name="Caine P.B."/>
            <person name="Orr S.E."/>
            <person name="Hunt B.G."/>
            <person name="Goodisman M.A.D."/>
        </authorList>
    </citation>
    <scope>NUCLEOTIDE SEQUENCE [LARGE SCALE GENOMIC DNA]</scope>
    <source>
        <strain evidence="2">233</strain>
        <tissue evidence="2">Head and thorax</tissue>
    </source>
</reference>
<evidence type="ECO:0000313" key="3">
    <source>
        <dbReference type="Proteomes" id="UP001607302"/>
    </source>
</evidence>
<feature type="non-terminal residue" evidence="2">
    <location>
        <position position="123"/>
    </location>
</feature>
<accession>A0ABD1ZUT8</accession>